<evidence type="ECO:0000256" key="1">
    <source>
        <dbReference type="ARBA" id="ARBA00001933"/>
    </source>
</evidence>
<dbReference type="OrthoDB" id="3512640at2759"/>
<dbReference type="Pfam" id="PF01053">
    <property type="entry name" value="Cys_Met_Meta_PP"/>
    <property type="match status" value="1"/>
</dbReference>
<reference evidence="5 6" key="1">
    <citation type="submission" date="2014-02" db="EMBL/GenBank/DDBJ databases">
        <title>Single nucleus genome sequencing reveals high similarity among nuclei of an endomycorrhizal fungus.</title>
        <authorList>
            <person name="Lin K."/>
            <person name="Geurts R."/>
            <person name="Zhang Z."/>
            <person name="Limpens E."/>
            <person name="Saunders D.G."/>
            <person name="Mu D."/>
            <person name="Pang E."/>
            <person name="Cao H."/>
            <person name="Cha H."/>
            <person name="Lin T."/>
            <person name="Zhou Q."/>
            <person name="Shang Y."/>
            <person name="Li Y."/>
            <person name="Ivanov S."/>
            <person name="Sharma T."/>
            <person name="Velzen R.V."/>
            <person name="Ruijter N.D."/>
            <person name="Aanen D.K."/>
            <person name="Win J."/>
            <person name="Kamoun S."/>
            <person name="Bisseling T."/>
            <person name="Huang S."/>
        </authorList>
    </citation>
    <scope>NUCLEOTIDE SEQUENCE [LARGE SCALE GENOMIC DNA]</scope>
    <source>
        <strain evidence="6">DAOM197198w</strain>
    </source>
</reference>
<dbReference type="PANTHER" id="PTHR43797">
    <property type="entry name" value="HOMOCYSTEINE/CYSTEINE SYNTHASE"/>
    <property type="match status" value="1"/>
</dbReference>
<comment type="similarity">
    <text evidence="4">Belongs to the trans-sulfuration enzymes family.</text>
</comment>
<dbReference type="PANTHER" id="PTHR43797:SF2">
    <property type="entry name" value="HOMOCYSTEINE_CYSTEINE SYNTHASE"/>
    <property type="match status" value="1"/>
</dbReference>
<sequence length="223" mass="24220">MTEKTEKTEKRNFRFETLQLQAIHDTPDITTRARAVPIYATTSFTFKNVEHAANVFGAVFEERMAALEGGTNAIFTPSGQAAQFVAISTICSVGDNIISTNCLYGGIYIQFKVTLPRFGINVKFVQGDDPEEFARLIDNKTKAIYLESMGNPKLNIPDFAICKIAHVAGIPVIIDNTFGAGNGYLIKPIEHGADIVVHGRRNEMIGGHGTTIGGIVINGGKFP</sequence>
<evidence type="ECO:0000256" key="4">
    <source>
        <dbReference type="RuleBase" id="RU362118"/>
    </source>
</evidence>
<accession>A0A015IZ93</accession>
<gene>
    <name evidence="5" type="ORF">RirG_160370</name>
</gene>
<evidence type="ECO:0000256" key="3">
    <source>
        <dbReference type="ARBA" id="ARBA00022898"/>
    </source>
</evidence>
<dbReference type="HOGENOM" id="CLU_018986_4_0_1"/>
<dbReference type="GO" id="GO:0005737">
    <property type="term" value="C:cytoplasm"/>
    <property type="evidence" value="ECO:0007669"/>
    <property type="project" value="TreeGrafter"/>
</dbReference>
<dbReference type="Gene3D" id="3.40.640.10">
    <property type="entry name" value="Type I PLP-dependent aspartate aminotransferase-like (Major domain)"/>
    <property type="match status" value="1"/>
</dbReference>
<dbReference type="AlphaFoldDB" id="A0A015IZ93"/>
<dbReference type="GO" id="GO:0004124">
    <property type="term" value="F:cysteine synthase activity"/>
    <property type="evidence" value="ECO:0007669"/>
    <property type="project" value="TreeGrafter"/>
</dbReference>
<dbReference type="InterPro" id="IPR015421">
    <property type="entry name" value="PyrdxlP-dep_Trfase_major"/>
</dbReference>
<dbReference type="GO" id="GO:0003961">
    <property type="term" value="F:O-acetylhomoserine aminocarboxypropyltransferase activity"/>
    <property type="evidence" value="ECO:0007669"/>
    <property type="project" value="TreeGrafter"/>
</dbReference>
<organism evidence="5 6">
    <name type="scientific">Rhizophagus irregularis (strain DAOM 197198w)</name>
    <name type="common">Glomus intraradices</name>
    <dbReference type="NCBI Taxonomy" id="1432141"/>
    <lineage>
        <taxon>Eukaryota</taxon>
        <taxon>Fungi</taxon>
        <taxon>Fungi incertae sedis</taxon>
        <taxon>Mucoromycota</taxon>
        <taxon>Glomeromycotina</taxon>
        <taxon>Glomeromycetes</taxon>
        <taxon>Glomerales</taxon>
        <taxon>Glomeraceae</taxon>
        <taxon>Rhizophagus</taxon>
    </lineage>
</organism>
<keyword evidence="6" id="KW-1185">Reference proteome</keyword>
<keyword evidence="3 4" id="KW-0663">Pyridoxal phosphate</keyword>
<dbReference type="GO" id="GO:0071269">
    <property type="term" value="P:L-homocysteine biosynthetic process"/>
    <property type="evidence" value="ECO:0007669"/>
    <property type="project" value="TreeGrafter"/>
</dbReference>
<dbReference type="EMBL" id="JEMT01024685">
    <property type="protein sequence ID" value="EXX62592.1"/>
    <property type="molecule type" value="Genomic_DNA"/>
</dbReference>
<proteinExistence type="inferred from homology"/>
<protein>
    <submittedName>
        <fullName evidence="5">Bifunctional cysteine synthase/O-acetylhomoserine aminocarboxypropyltransferase MET17</fullName>
    </submittedName>
</protein>
<evidence type="ECO:0000313" key="6">
    <source>
        <dbReference type="Proteomes" id="UP000022910"/>
    </source>
</evidence>
<comment type="caution">
    <text evidence="5">The sequence shown here is derived from an EMBL/GenBank/DDBJ whole genome shotgun (WGS) entry which is preliminary data.</text>
</comment>
<dbReference type="STRING" id="1432141.A0A015IZ93"/>
<keyword evidence="2 5" id="KW-0808">Transferase</keyword>
<dbReference type="GO" id="GO:0019346">
    <property type="term" value="P:transsulfuration"/>
    <property type="evidence" value="ECO:0007669"/>
    <property type="project" value="InterPro"/>
</dbReference>
<evidence type="ECO:0000256" key="2">
    <source>
        <dbReference type="ARBA" id="ARBA00022679"/>
    </source>
</evidence>
<dbReference type="GO" id="GO:0006535">
    <property type="term" value="P:cysteine biosynthetic process from serine"/>
    <property type="evidence" value="ECO:0007669"/>
    <property type="project" value="TreeGrafter"/>
</dbReference>
<dbReference type="InterPro" id="IPR000277">
    <property type="entry name" value="Cys/Met-Metab_PyrdxlP-dep_enz"/>
</dbReference>
<dbReference type="Proteomes" id="UP000022910">
    <property type="component" value="Unassembled WGS sequence"/>
</dbReference>
<dbReference type="InterPro" id="IPR015424">
    <property type="entry name" value="PyrdxlP-dep_Trfase"/>
</dbReference>
<dbReference type="GO" id="GO:0030170">
    <property type="term" value="F:pyridoxal phosphate binding"/>
    <property type="evidence" value="ECO:0007669"/>
    <property type="project" value="InterPro"/>
</dbReference>
<comment type="cofactor">
    <cofactor evidence="1 4">
        <name>pyridoxal 5'-phosphate</name>
        <dbReference type="ChEBI" id="CHEBI:597326"/>
    </cofactor>
</comment>
<dbReference type="SUPFAM" id="SSF53383">
    <property type="entry name" value="PLP-dependent transferases"/>
    <property type="match status" value="1"/>
</dbReference>
<evidence type="ECO:0000313" key="5">
    <source>
        <dbReference type="EMBL" id="EXX62592.1"/>
    </source>
</evidence>
<name>A0A015IZ93_RHIIW</name>
<dbReference type="InterPro" id="IPR006235">
    <property type="entry name" value="OAc-hSer/O-AcSer_sulfhydrylase"/>
</dbReference>